<dbReference type="Gene3D" id="1.10.1200.10">
    <property type="entry name" value="ACP-like"/>
    <property type="match status" value="1"/>
</dbReference>
<dbReference type="Proteomes" id="UP000663877">
    <property type="component" value="Unassembled WGS sequence"/>
</dbReference>
<dbReference type="Gene3D" id="3.40.50.720">
    <property type="entry name" value="NAD(P)-binding Rossmann-like Domain"/>
    <property type="match status" value="2"/>
</dbReference>
<dbReference type="GO" id="GO:0016491">
    <property type="term" value="F:oxidoreductase activity"/>
    <property type="evidence" value="ECO:0007669"/>
    <property type="project" value="InterPro"/>
</dbReference>
<dbReference type="Gene3D" id="3.40.50.150">
    <property type="entry name" value="Vaccinia Virus protein VP39"/>
    <property type="match status" value="1"/>
</dbReference>
<evidence type="ECO:0000256" key="1">
    <source>
        <dbReference type="ARBA" id="ARBA00022450"/>
    </source>
</evidence>
<dbReference type="Pfam" id="PF08240">
    <property type="entry name" value="ADH_N"/>
    <property type="match status" value="1"/>
</dbReference>
<dbReference type="SMART" id="SM00829">
    <property type="entry name" value="PKS_ER"/>
    <property type="match status" value="1"/>
</dbReference>
<evidence type="ECO:0000256" key="4">
    <source>
        <dbReference type="ARBA" id="ARBA00023315"/>
    </source>
</evidence>
<dbReference type="GO" id="GO:0016746">
    <property type="term" value="F:acyltransferase activity"/>
    <property type="evidence" value="ECO:0007669"/>
    <property type="project" value="UniProtKB-KW"/>
</dbReference>
<evidence type="ECO:0000313" key="9">
    <source>
        <dbReference type="Proteomes" id="UP000663832"/>
    </source>
</evidence>
<dbReference type="Pfam" id="PF00107">
    <property type="entry name" value="ADH_zinc_N"/>
    <property type="match status" value="1"/>
</dbReference>
<evidence type="ECO:0000259" key="6">
    <source>
        <dbReference type="PROSITE" id="PS50075"/>
    </source>
</evidence>
<dbReference type="InterPro" id="IPR013149">
    <property type="entry name" value="ADH-like_C"/>
</dbReference>
<dbReference type="SMART" id="SM00823">
    <property type="entry name" value="PKS_PP"/>
    <property type="match status" value="1"/>
</dbReference>
<evidence type="ECO:0000256" key="2">
    <source>
        <dbReference type="ARBA" id="ARBA00022553"/>
    </source>
</evidence>
<dbReference type="InterPro" id="IPR020806">
    <property type="entry name" value="PKS_PP-bd"/>
</dbReference>
<dbReference type="PANTHER" id="PTHR45681">
    <property type="entry name" value="POLYKETIDE SYNTHASE 44-RELATED"/>
    <property type="match status" value="1"/>
</dbReference>
<evidence type="ECO:0000256" key="5">
    <source>
        <dbReference type="SAM" id="MobiDB-lite"/>
    </source>
</evidence>
<dbReference type="PANTHER" id="PTHR45681:SF6">
    <property type="entry name" value="POLYKETIDE SYNTHASE 37"/>
    <property type="match status" value="1"/>
</dbReference>
<dbReference type="InterPro" id="IPR020843">
    <property type="entry name" value="ER"/>
</dbReference>
<organism evidence="8 9">
    <name type="scientific">Adineta steineri</name>
    <dbReference type="NCBI Taxonomy" id="433720"/>
    <lineage>
        <taxon>Eukaryota</taxon>
        <taxon>Metazoa</taxon>
        <taxon>Spiralia</taxon>
        <taxon>Gnathifera</taxon>
        <taxon>Rotifera</taxon>
        <taxon>Eurotatoria</taxon>
        <taxon>Bdelloidea</taxon>
        <taxon>Adinetida</taxon>
        <taxon>Adinetidae</taxon>
        <taxon>Adineta</taxon>
    </lineage>
</organism>
<dbReference type="SUPFAM" id="SSF50129">
    <property type="entry name" value="GroES-like"/>
    <property type="match status" value="1"/>
</dbReference>
<evidence type="ECO:0000313" key="8">
    <source>
        <dbReference type="EMBL" id="CAF1607246.1"/>
    </source>
</evidence>
<dbReference type="InterPro" id="IPR013968">
    <property type="entry name" value="PKS_KR"/>
</dbReference>
<dbReference type="Proteomes" id="UP000663832">
    <property type="component" value="Unassembled WGS sequence"/>
</dbReference>
<dbReference type="GO" id="GO:0031177">
    <property type="term" value="F:phosphopantetheine binding"/>
    <property type="evidence" value="ECO:0007669"/>
    <property type="project" value="InterPro"/>
</dbReference>
<dbReference type="PROSITE" id="PS50075">
    <property type="entry name" value="CARRIER"/>
    <property type="match status" value="1"/>
</dbReference>
<dbReference type="InterPro" id="IPR009081">
    <property type="entry name" value="PP-bd_ACP"/>
</dbReference>
<proteinExistence type="predicted"/>
<keyword evidence="3" id="KW-0808">Transferase</keyword>
<name>A0A816B7K0_9BILA</name>
<keyword evidence="2" id="KW-0597">Phosphoprotein</keyword>
<dbReference type="InterPro" id="IPR029063">
    <property type="entry name" value="SAM-dependent_MTases_sf"/>
</dbReference>
<keyword evidence="4" id="KW-0012">Acyltransferase</keyword>
<dbReference type="OrthoDB" id="10339012at2759"/>
<gene>
    <name evidence="7" type="ORF">BJG266_LOCUS31431</name>
    <name evidence="8" type="ORF">QVE165_LOCUS53504</name>
</gene>
<dbReference type="SUPFAM" id="SSF53335">
    <property type="entry name" value="S-adenosyl-L-methionine-dependent methyltransferases"/>
    <property type="match status" value="1"/>
</dbReference>
<protein>
    <recommendedName>
        <fullName evidence="6">Carrier domain-containing protein</fullName>
    </recommendedName>
</protein>
<evidence type="ECO:0000313" key="7">
    <source>
        <dbReference type="EMBL" id="CAF1285258.1"/>
    </source>
</evidence>
<evidence type="ECO:0000256" key="3">
    <source>
        <dbReference type="ARBA" id="ARBA00022679"/>
    </source>
</evidence>
<sequence>MPMCEWYIYSRPWSTLGPDFLLPGVETTFLPARIQKFIYSNKTKMNQSINIEVRGNYHDNICGIGQEEIYNLDLWIFPMDNKIDEPVFTFEGAVIQQVQGVQSGRWSMEKTIYDKLNIQTDLSSTDHKPYLDTIIKDYCLLPSPNQVILNNQLNFIINQDLIETIEPFNELAVYYAQMTIKDLVLNHIHHRLLNACRSLASTLHSEQVTWNSIHLRLIQLIERFPRLKPFLIILNKYGLHLKDILSGEKNGSDIFFRDVEIGQTFQQIKTLLSATKIQQIFHSICQHLQLQYEQNKDNSFENYRLCILWLTDNDYSDILPILDLFLNLSQQTDLLIDLHYVDSDPIQLANAQQTFNTHITNQTNLSIIYDETIDLYDSKTLEKIPIESFDIIFSANQLLGNQDLTNSLTDLRRLLVPNGLLLLLELVHVPLYFDLIFGFIDQWWSSSDDNNRALTNIQQWTTLVEQIQGFNIIESTLNENESTLIISQKTISKEILQTLDERKNQIWVVFTKDDNNNKNSFSHILSSLLPCSNIKIFDIRNSNLDMICFGIPVLLTTYKQTSVIFAWQLNQVLLNENNDDLAFKQNEELLCGTLSRILQTIKKSSPHFYPFVYVLTDHAQFNNNSNLNIIALPFIGLARSLITEYERHRLKLMDLRTSLNNELIFIHTLIEYMINSRYSSDTCEVVLRLNDTDQNQVQHLTWYYEMLQKSTDDEQEKSKLEQISIIPKRDADQKPFRICVPQSRFLSELTWIGEDREKDLLPGVVEVRVHCVGINFRDVLKSRGLYPHTRTFAQSDENQPKVNQDTEPGSDFVGTIVRVGPTTTNFQVGDHVVGATSHGTYHSHIMINSQLIIRIPSDFPLTDEQLCGMPTPLLTVIYSLKYRVHLQAGQTVLIHAATGAAGQMCIQYCQYIGARVIATAGTEEKRRFLHEYYGIEHVFNSRDTSFVNDIRRILPQGVDVIVNSLSGILLKESIKLLAYHGNFVEWGKRDIYHDSNLSMFQLRSDCSFHVIDFAGLADHVSPLIRLMLEEAIDLFVQRKLRAVEPTVTYEPPQVIEALLRCNSGQVMGKTVFRISSSDQPLNINKKQSTSLLKVVSDNRMFPSEVCNEGTILISGGFGGLGLTMSRWMIEQRGVKHIALMSRRTLVELEKPSNPQYDDWLRLKRTTKEYNAHVDVVQADVTNFQQVYDLIERFQKTSYPIRGIIHSAVVSEDRTLGNLTQEHLSLVLPPKVRGAWYLHQATQLLHAPIYFFIMFSSIRNHLLEVSSAGYNAGNQFLDALAHYRFAKLNLPALSISLPAVSGAGMFHRHKEMLSTLKETQGFELMPTVTVFKLIECFHRTQKICPCPVIFAVNWQILHRNYPTLATSYLRKIVDQRYKEMKFDQISSTSSGKNNSAESTMNKKESIIERTQSVVARLLGAVSVDRIVIDRSLVSQGMDSLAAVSLYNWLGQETGIYIPLSDLIHGLSIETIATLVYSKLNEKEQTTSTVTKEHDSDFDLINENEIQFSNTSAYTGLENIICLHRSNQNNTSTLFCITQISNVNDKNNEDLFTFFIDKLSDQKNKTSSNDIYALQIPTITSSSSSISTYAQNLITQMRRIQPCGFYQIVAIRNKPEETIAHEMLKQLEAHSLITNTQLHLLDAHN</sequence>
<keyword evidence="1" id="KW-0596">Phosphopantetheine</keyword>
<dbReference type="InterPro" id="IPR013154">
    <property type="entry name" value="ADH-like_N"/>
</dbReference>
<dbReference type="CDD" id="cd05195">
    <property type="entry name" value="enoyl_red"/>
    <property type="match status" value="1"/>
</dbReference>
<dbReference type="InterPro" id="IPR057326">
    <property type="entry name" value="KR_dom"/>
</dbReference>
<dbReference type="SUPFAM" id="SSF51735">
    <property type="entry name" value="NAD(P)-binding Rossmann-fold domains"/>
    <property type="match status" value="2"/>
</dbReference>
<dbReference type="EMBL" id="CAJNOI010000463">
    <property type="protein sequence ID" value="CAF1285258.1"/>
    <property type="molecule type" value="Genomic_DNA"/>
</dbReference>
<accession>A0A816B7K0</accession>
<feature type="domain" description="Carrier" evidence="6">
    <location>
        <begin position="1403"/>
        <end position="1478"/>
    </location>
</feature>
<dbReference type="InterPro" id="IPR011032">
    <property type="entry name" value="GroES-like_sf"/>
</dbReference>
<comment type="caution">
    <text evidence="8">The sequence shown here is derived from an EMBL/GenBank/DDBJ whole genome shotgun (WGS) entry which is preliminary data.</text>
</comment>
<reference evidence="8" key="1">
    <citation type="submission" date="2021-02" db="EMBL/GenBank/DDBJ databases">
        <authorList>
            <person name="Nowell W R."/>
        </authorList>
    </citation>
    <scope>NUCLEOTIDE SEQUENCE</scope>
</reference>
<dbReference type="Pfam" id="PF08659">
    <property type="entry name" value="KR"/>
    <property type="match status" value="1"/>
</dbReference>
<dbReference type="EMBL" id="CAJNOM010001419">
    <property type="protein sequence ID" value="CAF1607246.1"/>
    <property type="molecule type" value="Genomic_DNA"/>
</dbReference>
<dbReference type="Gene3D" id="3.90.180.10">
    <property type="entry name" value="Medium-chain alcohol dehydrogenases, catalytic domain"/>
    <property type="match status" value="1"/>
</dbReference>
<dbReference type="InterPro" id="IPR036736">
    <property type="entry name" value="ACP-like_sf"/>
</dbReference>
<dbReference type="SUPFAM" id="SSF47336">
    <property type="entry name" value="ACP-like"/>
    <property type="match status" value="1"/>
</dbReference>
<keyword evidence="9" id="KW-1185">Reference proteome</keyword>
<feature type="compositionally biased region" description="Polar residues" evidence="5">
    <location>
        <begin position="1383"/>
        <end position="1398"/>
    </location>
</feature>
<dbReference type="InterPro" id="IPR036291">
    <property type="entry name" value="NAD(P)-bd_dom_sf"/>
</dbReference>
<dbReference type="SMART" id="SM00822">
    <property type="entry name" value="PKS_KR"/>
    <property type="match status" value="1"/>
</dbReference>
<feature type="region of interest" description="Disordered" evidence="5">
    <location>
        <begin position="1383"/>
        <end position="1402"/>
    </location>
</feature>
<dbReference type="Pfam" id="PF00550">
    <property type="entry name" value="PP-binding"/>
    <property type="match status" value="1"/>
</dbReference>
<dbReference type="InterPro" id="IPR050444">
    <property type="entry name" value="Polyketide_Synthase"/>
</dbReference>